<dbReference type="GO" id="GO:0070762">
    <property type="term" value="C:nuclear pore transmembrane ring"/>
    <property type="evidence" value="ECO:0007669"/>
    <property type="project" value="TreeGrafter"/>
</dbReference>
<keyword evidence="5 13" id="KW-0812">Transmembrane</keyword>
<feature type="transmembrane region" description="Helical" evidence="13">
    <location>
        <begin position="261"/>
        <end position="281"/>
    </location>
</feature>
<evidence type="ECO:0000256" key="4">
    <source>
        <dbReference type="ARBA" id="ARBA00022448"/>
    </source>
</evidence>
<evidence type="ECO:0000256" key="6">
    <source>
        <dbReference type="ARBA" id="ARBA00022816"/>
    </source>
</evidence>
<dbReference type="InterPro" id="IPR019049">
    <property type="entry name" value="Nucleoporin_prot_Ndc1/Nup"/>
</dbReference>
<protein>
    <recommendedName>
        <fullName evidence="16">Nucleoporin protein Ndc1-Nup</fullName>
    </recommendedName>
</protein>
<keyword evidence="9" id="KW-0811">Translocation</keyword>
<dbReference type="GO" id="GO:0051028">
    <property type="term" value="P:mRNA transport"/>
    <property type="evidence" value="ECO:0007669"/>
    <property type="project" value="UniProtKB-KW"/>
</dbReference>
<evidence type="ECO:0000256" key="11">
    <source>
        <dbReference type="ARBA" id="ARBA00023136"/>
    </source>
</evidence>
<evidence type="ECO:0000256" key="5">
    <source>
        <dbReference type="ARBA" id="ARBA00022692"/>
    </source>
</evidence>
<accession>A0A6G1JPN0</accession>
<keyword evidence="4" id="KW-0813">Transport</keyword>
<keyword evidence="6" id="KW-0509">mRNA transport</keyword>
<proteinExistence type="inferred from homology"/>
<organism evidence="14 15">
    <name type="scientific">Lentithecium fluviatile CBS 122367</name>
    <dbReference type="NCBI Taxonomy" id="1168545"/>
    <lineage>
        <taxon>Eukaryota</taxon>
        <taxon>Fungi</taxon>
        <taxon>Dikarya</taxon>
        <taxon>Ascomycota</taxon>
        <taxon>Pezizomycotina</taxon>
        <taxon>Dothideomycetes</taxon>
        <taxon>Pleosporomycetidae</taxon>
        <taxon>Pleosporales</taxon>
        <taxon>Massarineae</taxon>
        <taxon>Lentitheciaceae</taxon>
        <taxon>Lentithecium</taxon>
    </lineage>
</organism>
<keyword evidence="10" id="KW-0906">Nuclear pore complex</keyword>
<keyword evidence="12" id="KW-0539">Nucleus</keyword>
<evidence type="ECO:0000256" key="1">
    <source>
        <dbReference type="ARBA" id="ARBA00004232"/>
    </source>
</evidence>
<feature type="transmembrane region" description="Helical" evidence="13">
    <location>
        <begin position="53"/>
        <end position="74"/>
    </location>
</feature>
<feature type="transmembrane region" description="Helical" evidence="13">
    <location>
        <begin position="149"/>
        <end position="167"/>
    </location>
</feature>
<evidence type="ECO:0000256" key="13">
    <source>
        <dbReference type="SAM" id="Phobius"/>
    </source>
</evidence>
<dbReference type="GO" id="GO:0005816">
    <property type="term" value="C:spindle pole body"/>
    <property type="evidence" value="ECO:0007669"/>
    <property type="project" value="TreeGrafter"/>
</dbReference>
<evidence type="ECO:0000256" key="2">
    <source>
        <dbReference type="ARBA" id="ARBA00004567"/>
    </source>
</evidence>
<evidence type="ECO:0000256" key="10">
    <source>
        <dbReference type="ARBA" id="ARBA00023132"/>
    </source>
</evidence>
<comment type="similarity">
    <text evidence="3">Belongs to the NDC1 family.</text>
</comment>
<dbReference type="OrthoDB" id="67850at2759"/>
<reference evidence="14" key="1">
    <citation type="journal article" date="2020" name="Stud. Mycol.">
        <title>101 Dothideomycetes genomes: a test case for predicting lifestyles and emergence of pathogens.</title>
        <authorList>
            <person name="Haridas S."/>
            <person name="Albert R."/>
            <person name="Binder M."/>
            <person name="Bloem J."/>
            <person name="Labutti K."/>
            <person name="Salamov A."/>
            <person name="Andreopoulos B."/>
            <person name="Baker S."/>
            <person name="Barry K."/>
            <person name="Bills G."/>
            <person name="Bluhm B."/>
            <person name="Cannon C."/>
            <person name="Castanera R."/>
            <person name="Culley D."/>
            <person name="Daum C."/>
            <person name="Ezra D."/>
            <person name="Gonzalez J."/>
            <person name="Henrissat B."/>
            <person name="Kuo A."/>
            <person name="Liang C."/>
            <person name="Lipzen A."/>
            <person name="Lutzoni F."/>
            <person name="Magnuson J."/>
            <person name="Mondo S."/>
            <person name="Nolan M."/>
            <person name="Ohm R."/>
            <person name="Pangilinan J."/>
            <person name="Park H.-J."/>
            <person name="Ramirez L."/>
            <person name="Alfaro M."/>
            <person name="Sun H."/>
            <person name="Tritt A."/>
            <person name="Yoshinaga Y."/>
            <person name="Zwiers L.-H."/>
            <person name="Turgeon B."/>
            <person name="Goodwin S."/>
            <person name="Spatafora J."/>
            <person name="Crous P."/>
            <person name="Grigoriev I."/>
        </authorList>
    </citation>
    <scope>NUCLEOTIDE SEQUENCE</scope>
    <source>
        <strain evidence="14">CBS 122367</strain>
    </source>
</reference>
<evidence type="ECO:0000256" key="12">
    <source>
        <dbReference type="ARBA" id="ARBA00023242"/>
    </source>
</evidence>
<evidence type="ECO:0000256" key="8">
    <source>
        <dbReference type="ARBA" id="ARBA00022989"/>
    </source>
</evidence>
<dbReference type="Proteomes" id="UP000799291">
    <property type="component" value="Unassembled WGS sequence"/>
</dbReference>
<keyword evidence="7" id="KW-0653">Protein transport</keyword>
<gene>
    <name evidence="14" type="ORF">K458DRAFT_285450</name>
</gene>
<evidence type="ECO:0000313" key="15">
    <source>
        <dbReference type="Proteomes" id="UP000799291"/>
    </source>
</evidence>
<dbReference type="AlphaFoldDB" id="A0A6G1JPN0"/>
<evidence type="ECO:0008006" key="16">
    <source>
        <dbReference type="Google" id="ProtNLM"/>
    </source>
</evidence>
<dbReference type="GO" id="GO:0006999">
    <property type="term" value="P:nuclear pore organization"/>
    <property type="evidence" value="ECO:0007669"/>
    <property type="project" value="TreeGrafter"/>
</dbReference>
<name>A0A6G1JPN0_9PLEO</name>
<evidence type="ECO:0000256" key="9">
    <source>
        <dbReference type="ARBA" id="ARBA00023010"/>
    </source>
</evidence>
<sequence>MAALAQARPYRDFLTPALHKRFLDASLYTILLCYCISIWMGDLDSYVWSWFPIGPAGIRTALLYVPALVVYVLRVAQWHVGRRNTDTPGHTFRKYAFRQSTIMTIVAYSLSAWFYSEVYVWSRPAKARLGFTDKGKDYERIRLNERPLFLRYMFVALAVVQAIIHLWHDYDRIELPALKPNSDREAAAKKEPATRPSQALSQKLKPMGMLALILSIFTSVAGSAFYFLGFRHFLWEHYYNVARRVVSLSRTRTQPVGLPPFFPLVLMFITEGTLLTLIWQFSNKAFDVYISQPPLKKDKPITSESKDPNGSLLNGLKAKKETVHAISLWELALITDRFPERRKTIYGELERKKAPTFEQVTNICLAEIRLLIERIGVALDPTYSSKIETDKNVPAPVSLVPRISPDLKEGAILGPNHAPTTRMEKFGAFTADMAKSHSSPQNAQNAYAREYLKKGQEKFAQGAKEAEVYGSNWLDRFVASPLGWPFRHNLRRTAAIIVTGAPYSRISPLCNAITTLTNLVVFSIKEDEFGRFQNVVPEIVRVFTAAIKKVDEYTAKLGTTPEEAGLQEVEQVRECLREGLERILRSFGEFLGGLGMGSGEVREAKKCVAKGPEMAVAR</sequence>
<dbReference type="PANTHER" id="PTHR13269">
    <property type="entry name" value="NUCLEOPORIN NDC1"/>
    <property type="match status" value="1"/>
</dbReference>
<dbReference type="GO" id="GO:0070631">
    <property type="term" value="P:spindle pole body localization"/>
    <property type="evidence" value="ECO:0007669"/>
    <property type="project" value="TreeGrafter"/>
</dbReference>
<comment type="subcellular location">
    <subcellularLocation>
        <location evidence="1">Nucleus membrane</location>
        <topology evidence="1">Multi-pass membrane protein</topology>
    </subcellularLocation>
    <subcellularLocation>
        <location evidence="2">Nucleus</location>
        <location evidence="2">Nuclear pore complex</location>
    </subcellularLocation>
</comment>
<keyword evidence="8 13" id="KW-1133">Transmembrane helix</keyword>
<feature type="transmembrane region" description="Helical" evidence="13">
    <location>
        <begin position="21"/>
        <end position="41"/>
    </location>
</feature>
<dbReference type="EMBL" id="MU005569">
    <property type="protein sequence ID" value="KAF2692180.1"/>
    <property type="molecule type" value="Genomic_DNA"/>
</dbReference>
<evidence type="ECO:0000313" key="14">
    <source>
        <dbReference type="EMBL" id="KAF2692180.1"/>
    </source>
</evidence>
<dbReference type="PANTHER" id="PTHR13269:SF6">
    <property type="entry name" value="NUCLEOPORIN NDC1"/>
    <property type="match status" value="1"/>
</dbReference>
<keyword evidence="15" id="KW-1185">Reference proteome</keyword>
<dbReference type="GO" id="GO:0015031">
    <property type="term" value="P:protein transport"/>
    <property type="evidence" value="ECO:0007669"/>
    <property type="project" value="UniProtKB-KW"/>
</dbReference>
<feature type="transmembrane region" description="Helical" evidence="13">
    <location>
        <begin position="207"/>
        <end position="228"/>
    </location>
</feature>
<keyword evidence="11 13" id="KW-0472">Membrane</keyword>
<dbReference type="GO" id="GO:0106166">
    <property type="term" value="F:spindle pole body-nuclear membrane anchor activity"/>
    <property type="evidence" value="ECO:0007669"/>
    <property type="project" value="TreeGrafter"/>
</dbReference>
<dbReference type="GO" id="GO:0031965">
    <property type="term" value="C:nuclear membrane"/>
    <property type="evidence" value="ECO:0007669"/>
    <property type="project" value="UniProtKB-SubCell"/>
</dbReference>
<dbReference type="Pfam" id="PF09531">
    <property type="entry name" value="Ndc1_Nup"/>
    <property type="match status" value="1"/>
</dbReference>
<evidence type="ECO:0000256" key="7">
    <source>
        <dbReference type="ARBA" id="ARBA00022927"/>
    </source>
</evidence>
<evidence type="ECO:0000256" key="3">
    <source>
        <dbReference type="ARBA" id="ARBA00005760"/>
    </source>
</evidence>